<protein>
    <submittedName>
        <fullName evidence="1">Uncharacterized protein</fullName>
    </submittedName>
</protein>
<keyword evidence="2" id="KW-1185">Reference proteome</keyword>
<dbReference type="Proteomes" id="UP000291101">
    <property type="component" value="Unassembled WGS sequence"/>
</dbReference>
<sequence length="173" mass="18825">MSEIISKTSAAGEPAPVYFRTATGTRVHLPECPHLVGADGHAATPAEQLQHPVCDWSRAQDEGHGRDYFDTIEDAMRRVGVPVEGHDVVLDALRFVQHDEVFVVHSLTYGALGRDGRTVAGFGRTFYWVGDQRINLPFYVDSSRLGHTAPKAYGDACPSCNLALPLTGVCDDC</sequence>
<dbReference type="AlphaFoldDB" id="A0A4V1RNF4"/>
<dbReference type="EMBL" id="SDWV01000022">
    <property type="protein sequence ID" value="RYC05667.1"/>
    <property type="molecule type" value="Genomic_DNA"/>
</dbReference>
<reference evidence="1 2" key="1">
    <citation type="submission" date="2019-01" db="EMBL/GenBank/DDBJ databases">
        <title>Novel species of Nocardioides.</title>
        <authorList>
            <person name="Liu Q."/>
            <person name="X Y.-H."/>
        </authorList>
    </citation>
    <scope>NUCLEOTIDE SEQUENCE [LARGE SCALE GENOMIC DNA]</scope>
    <source>
        <strain evidence="1 2">HLT2-9</strain>
    </source>
</reference>
<gene>
    <name evidence="1" type="ORF">EUA94_18130</name>
</gene>
<proteinExistence type="predicted"/>
<evidence type="ECO:0000313" key="2">
    <source>
        <dbReference type="Proteomes" id="UP000291101"/>
    </source>
</evidence>
<dbReference type="OrthoDB" id="3776844at2"/>
<organism evidence="1 2">
    <name type="scientific">Nocardioides zhouii</name>
    <dbReference type="NCBI Taxonomy" id="1168729"/>
    <lineage>
        <taxon>Bacteria</taxon>
        <taxon>Bacillati</taxon>
        <taxon>Actinomycetota</taxon>
        <taxon>Actinomycetes</taxon>
        <taxon>Propionibacteriales</taxon>
        <taxon>Nocardioidaceae</taxon>
        <taxon>Nocardioides</taxon>
    </lineage>
</organism>
<accession>A0A4V1RNF4</accession>
<evidence type="ECO:0000313" key="1">
    <source>
        <dbReference type="EMBL" id="RYC05667.1"/>
    </source>
</evidence>
<name>A0A4V1RNF4_9ACTN</name>
<comment type="caution">
    <text evidence="1">The sequence shown here is derived from an EMBL/GenBank/DDBJ whole genome shotgun (WGS) entry which is preliminary data.</text>
</comment>
<dbReference type="RefSeq" id="WP_129428302.1">
    <property type="nucleotide sequence ID" value="NZ_SDWV01000022.1"/>
</dbReference>